<dbReference type="CDD" id="cd00198">
    <property type="entry name" value="vWFA"/>
    <property type="match status" value="1"/>
</dbReference>
<proteinExistence type="predicted"/>
<dbReference type="InterPro" id="IPR036465">
    <property type="entry name" value="vWFA_dom_sf"/>
</dbReference>
<dbReference type="InterPro" id="IPR002035">
    <property type="entry name" value="VWF_A"/>
</dbReference>
<dbReference type="PANTHER" id="PTHR30632">
    <property type="entry name" value="MOLYBDATE-BINDING PERIPLASMIC PROTEIN"/>
    <property type="match status" value="1"/>
</dbReference>
<reference evidence="3" key="1">
    <citation type="journal article" date="2019" name="Int. J. Syst. Evol. Microbiol.">
        <title>The Global Catalogue of Microorganisms (GCM) 10K type strain sequencing project: providing services to taxonomists for standard genome sequencing and annotation.</title>
        <authorList>
            <consortium name="The Broad Institute Genomics Platform"/>
            <consortium name="The Broad Institute Genome Sequencing Center for Infectious Disease"/>
            <person name="Wu L."/>
            <person name="Ma J."/>
        </authorList>
    </citation>
    <scope>NUCLEOTIDE SEQUENCE [LARGE SCALE GENOMIC DNA]</scope>
    <source>
        <strain evidence="3">JCM 14370</strain>
    </source>
</reference>
<sequence length="511" mass="56464">MPETHIRKPLKKPMQKALWMVLPLLLAACGQNKNTTLNVLAGSELKDLTSIFDAMQKETGITLNLQYVGTLDGVEKITTGDPADLAWFSHGKYLNLVARNKVVQQERIMLSPVVLGVKHSKAQAWGWLNKDKPVTWDDIAQKASTGELKFAMTNPSASNSGFTALMGLNAALKDKNALKDFFKGQALTAGSSGWLSDAFVQDQGKLDGMVNYESVILSLNQSGKLTERLDPIYPQEGIVTADYPLMLLNKDQQASYQKVVDYLKQPDVQRKIMELTLRRPASTDVPLSSIFPNALLVELPFPATAAEVQNILASYFSEQRKPAHAIFVLDVSGSMGGDRLSNLKSSISNLAGQDTSLTGRYASFQNREKVTFIPFNSYTLPEKTFLIQSKQDNFEIQNYINGLQADGGTGIYSALRAAYDLAGREMQADPNRTYTIVVMSDGENNSGLDLSGFENTFQMYPADLRQVRTFPILFGESDDQDMNRLASDTGGKVFNGRDSLAKVFKEIRSYQ</sequence>
<accession>A0ABQ2CXK6</accession>
<feature type="domain" description="VWFA" evidence="1">
    <location>
        <begin position="324"/>
        <end position="511"/>
    </location>
</feature>
<name>A0ABQ2CXK6_9DEIO</name>
<evidence type="ECO:0000313" key="2">
    <source>
        <dbReference type="EMBL" id="GGJ26568.1"/>
    </source>
</evidence>
<dbReference type="Pfam" id="PF00092">
    <property type="entry name" value="VWA"/>
    <property type="match status" value="1"/>
</dbReference>
<protein>
    <submittedName>
        <fullName evidence="2">VWA domain-containing protein</fullName>
    </submittedName>
</protein>
<comment type="caution">
    <text evidence="2">The sequence shown here is derived from an EMBL/GenBank/DDBJ whole genome shotgun (WGS) entry which is preliminary data.</text>
</comment>
<dbReference type="SUPFAM" id="SSF53300">
    <property type="entry name" value="vWA-like"/>
    <property type="match status" value="1"/>
</dbReference>
<keyword evidence="3" id="KW-1185">Reference proteome</keyword>
<dbReference type="PROSITE" id="PS50234">
    <property type="entry name" value="VWFA"/>
    <property type="match status" value="1"/>
</dbReference>
<dbReference type="EMBL" id="BMOD01000002">
    <property type="protein sequence ID" value="GGJ26568.1"/>
    <property type="molecule type" value="Genomic_DNA"/>
</dbReference>
<dbReference type="Gene3D" id="3.40.50.410">
    <property type="entry name" value="von Willebrand factor, type A domain"/>
    <property type="match status" value="1"/>
</dbReference>
<dbReference type="PROSITE" id="PS51257">
    <property type="entry name" value="PROKAR_LIPOPROTEIN"/>
    <property type="match status" value="1"/>
</dbReference>
<dbReference type="Gene3D" id="3.40.190.10">
    <property type="entry name" value="Periplasmic binding protein-like II"/>
    <property type="match status" value="2"/>
</dbReference>
<dbReference type="RefSeq" id="WP_229684647.1">
    <property type="nucleotide sequence ID" value="NZ_BMOD01000002.1"/>
</dbReference>
<dbReference type="PANTHER" id="PTHR30632:SF0">
    <property type="entry name" value="SULFATE-BINDING PROTEIN"/>
    <property type="match status" value="1"/>
</dbReference>
<dbReference type="Proteomes" id="UP000632222">
    <property type="component" value="Unassembled WGS sequence"/>
</dbReference>
<dbReference type="Pfam" id="PF13531">
    <property type="entry name" value="SBP_bac_11"/>
    <property type="match status" value="1"/>
</dbReference>
<gene>
    <name evidence="2" type="ORF">GCM10008938_10910</name>
</gene>
<dbReference type="SMART" id="SM00327">
    <property type="entry name" value="VWA"/>
    <property type="match status" value="1"/>
</dbReference>
<dbReference type="InterPro" id="IPR050682">
    <property type="entry name" value="ModA/WtpA"/>
</dbReference>
<evidence type="ECO:0000259" key="1">
    <source>
        <dbReference type="PROSITE" id="PS50234"/>
    </source>
</evidence>
<organism evidence="2 3">
    <name type="scientific">Deinococcus roseus</name>
    <dbReference type="NCBI Taxonomy" id="392414"/>
    <lineage>
        <taxon>Bacteria</taxon>
        <taxon>Thermotogati</taxon>
        <taxon>Deinococcota</taxon>
        <taxon>Deinococci</taxon>
        <taxon>Deinococcales</taxon>
        <taxon>Deinococcaceae</taxon>
        <taxon>Deinococcus</taxon>
    </lineage>
</organism>
<dbReference type="SUPFAM" id="SSF53850">
    <property type="entry name" value="Periplasmic binding protein-like II"/>
    <property type="match status" value="1"/>
</dbReference>
<evidence type="ECO:0000313" key="3">
    <source>
        <dbReference type="Proteomes" id="UP000632222"/>
    </source>
</evidence>